<comment type="caution">
    <text evidence="1">The sequence shown here is derived from an EMBL/GenBank/DDBJ whole genome shotgun (WGS) entry which is preliminary data.</text>
</comment>
<gene>
    <name evidence="1" type="ORF">EZS28_008137</name>
</gene>
<protein>
    <submittedName>
        <fullName evidence="1">Uncharacterized protein</fullName>
    </submittedName>
</protein>
<dbReference type="EMBL" id="SNRW01001451">
    <property type="protein sequence ID" value="KAA6396333.1"/>
    <property type="molecule type" value="Genomic_DNA"/>
</dbReference>
<dbReference type="OrthoDB" id="47328at2759"/>
<evidence type="ECO:0000313" key="1">
    <source>
        <dbReference type="EMBL" id="KAA6396333.1"/>
    </source>
</evidence>
<dbReference type="Proteomes" id="UP000324800">
    <property type="component" value="Unassembled WGS sequence"/>
</dbReference>
<organism evidence="1 2">
    <name type="scientific">Streblomastix strix</name>
    <dbReference type="NCBI Taxonomy" id="222440"/>
    <lineage>
        <taxon>Eukaryota</taxon>
        <taxon>Metamonada</taxon>
        <taxon>Preaxostyla</taxon>
        <taxon>Oxymonadida</taxon>
        <taxon>Streblomastigidae</taxon>
        <taxon>Streblomastix</taxon>
    </lineage>
</organism>
<proteinExistence type="predicted"/>
<evidence type="ECO:0000313" key="2">
    <source>
        <dbReference type="Proteomes" id="UP000324800"/>
    </source>
</evidence>
<accession>A0A5J4WNF1</accession>
<sequence length="273" mass="31349">MGKNIEKNKEQIEINYTGLSSALFSVNLSETPDISDVFLVFRINKTLVADKDAWIGDYLHSEKDVRKVRDKLDKTKTSKDTDALKRKYKDNCNQMYKYKQSFAFGIIPIIQNNNWAQDPFGGGFGTAQGAVLGANSIQDHKHQYIYRLKGDFDERGFIDTLDQAIKKPGDFKLIPGSIELNMMCCINSRPHRIITTQLEEDDVNSLQDNNFQGNLNKDEVQQKQKIIKISENDEEMKLEVLTDSQLGTSQPIREISQKDLEEEEQEMFVLRLD</sequence>
<name>A0A5J4WNF1_9EUKA</name>
<dbReference type="AlphaFoldDB" id="A0A5J4WNF1"/>
<reference evidence="1 2" key="1">
    <citation type="submission" date="2019-03" db="EMBL/GenBank/DDBJ databases">
        <title>Single cell metagenomics reveals metabolic interactions within the superorganism composed of flagellate Streblomastix strix and complex community of Bacteroidetes bacteria on its surface.</title>
        <authorList>
            <person name="Treitli S.C."/>
            <person name="Kolisko M."/>
            <person name="Husnik F."/>
            <person name="Keeling P."/>
            <person name="Hampl V."/>
        </authorList>
    </citation>
    <scope>NUCLEOTIDE SEQUENCE [LARGE SCALE GENOMIC DNA]</scope>
    <source>
        <strain evidence="1">ST1C</strain>
    </source>
</reference>